<protein>
    <submittedName>
        <fullName evidence="2">Uncharacterized protein</fullName>
    </submittedName>
</protein>
<sequence length="247" mass="28253">MLEVRVHQTDVFVDESMDESAHVEYAQDWRRPWNDRLISGRGLASAIALDTGCSSSPLFTTRPTRCAHDEDQERRGREEERRGSRSDQRWNCWQRARVCATTDFPFDRAHLLAFLAPPAILSCSQPPPPPTIRPTLRILVPFLVPPARSARVTEPDRRAQRPPLRHPLSFKSLRANSPPCLTYPSSHRRRRAKRVGGSLTHVQTPFRESSKFLLPRREAQWTWMSAETTHMRTCPVSGQVCPPSRSS</sequence>
<evidence type="ECO:0000313" key="3">
    <source>
        <dbReference type="Proteomes" id="UP000053477"/>
    </source>
</evidence>
<dbReference type="Proteomes" id="UP000053477">
    <property type="component" value="Unassembled WGS sequence"/>
</dbReference>
<accession>A0A0H2REK4</accession>
<feature type="compositionally biased region" description="Basic and acidic residues" evidence="1">
    <location>
        <begin position="66"/>
        <end position="86"/>
    </location>
</feature>
<keyword evidence="3" id="KW-1185">Reference proteome</keyword>
<dbReference type="AlphaFoldDB" id="A0A0H2REK4"/>
<gene>
    <name evidence="2" type="ORF">SCHPADRAFT_539698</name>
</gene>
<proteinExistence type="predicted"/>
<evidence type="ECO:0000313" key="2">
    <source>
        <dbReference type="EMBL" id="KLO09982.1"/>
    </source>
</evidence>
<dbReference type="InParanoid" id="A0A0H2REK4"/>
<dbReference type="EMBL" id="KQ086039">
    <property type="protein sequence ID" value="KLO09982.1"/>
    <property type="molecule type" value="Genomic_DNA"/>
</dbReference>
<organism evidence="2 3">
    <name type="scientific">Schizopora paradoxa</name>
    <dbReference type="NCBI Taxonomy" id="27342"/>
    <lineage>
        <taxon>Eukaryota</taxon>
        <taxon>Fungi</taxon>
        <taxon>Dikarya</taxon>
        <taxon>Basidiomycota</taxon>
        <taxon>Agaricomycotina</taxon>
        <taxon>Agaricomycetes</taxon>
        <taxon>Hymenochaetales</taxon>
        <taxon>Schizoporaceae</taxon>
        <taxon>Schizopora</taxon>
    </lineage>
</organism>
<reference evidence="2 3" key="1">
    <citation type="submission" date="2015-04" db="EMBL/GenBank/DDBJ databases">
        <title>Complete genome sequence of Schizopora paradoxa KUC8140, a cosmopolitan wood degrader in East Asia.</title>
        <authorList>
            <consortium name="DOE Joint Genome Institute"/>
            <person name="Min B."/>
            <person name="Park H."/>
            <person name="Jang Y."/>
            <person name="Kim J.-J."/>
            <person name="Kim K.H."/>
            <person name="Pangilinan J."/>
            <person name="Lipzen A."/>
            <person name="Riley R."/>
            <person name="Grigoriev I.V."/>
            <person name="Spatafora J.W."/>
            <person name="Choi I.-G."/>
        </authorList>
    </citation>
    <scope>NUCLEOTIDE SEQUENCE [LARGE SCALE GENOMIC DNA]</scope>
    <source>
        <strain evidence="2 3">KUC8140</strain>
    </source>
</reference>
<evidence type="ECO:0000256" key="1">
    <source>
        <dbReference type="SAM" id="MobiDB-lite"/>
    </source>
</evidence>
<feature type="region of interest" description="Disordered" evidence="1">
    <location>
        <begin position="60"/>
        <end position="86"/>
    </location>
</feature>
<name>A0A0H2REK4_9AGAM</name>